<sequence length="390" mass="44825">MKTKLIVVITIFIFQFCKAQQSQTALLQVENYNKGELELKITSFGDNNPITIGKVLADGTIYFNWLAADLSNINGNDYMTRSIKNFYGGNFCQDPNVVVTNENTTLVEIKYIYLFKYGQAVGAIIPSTQIDVEHNNDQLGSTINWIYSDSDTNVKAHCTENKAWEDLYDFDQTITYELKLKKGFNLVSNTLTAIEEWDTEEEKGSLPRSRIIQSLDQIPGNLHWQLKYWANDEALEIEQQLVKLKPITKQQYESWLPKKLGKLKRTNYEIGKAIERIPNKNNVNLLFEKDAQTIDLTIIDCAGNKDAVGAYTMIMNMLSRDWKDKTKTGYNSATEMDGKRVMTEYNEKEAKTTLNYNANKRFIIKAEATNMNPEEIWEHLKTLNLKTLKP</sequence>
<name>A0A917GGG6_9FLAO</name>
<dbReference type="Proteomes" id="UP000625976">
    <property type="component" value="Unassembled WGS sequence"/>
</dbReference>
<comment type="caution">
    <text evidence="1">The sequence shown here is derived from an EMBL/GenBank/DDBJ whole genome shotgun (WGS) entry which is preliminary data.</text>
</comment>
<dbReference type="EMBL" id="BMFQ01000002">
    <property type="protein sequence ID" value="GGG44415.1"/>
    <property type="molecule type" value="Genomic_DNA"/>
</dbReference>
<protein>
    <submittedName>
        <fullName evidence="1">Uncharacterized protein</fullName>
    </submittedName>
</protein>
<reference evidence="1" key="2">
    <citation type="submission" date="2020-09" db="EMBL/GenBank/DDBJ databases">
        <authorList>
            <person name="Sun Q."/>
            <person name="Zhou Y."/>
        </authorList>
    </citation>
    <scope>NUCLEOTIDE SEQUENCE</scope>
    <source>
        <strain evidence="1">CGMCC 1.12751</strain>
    </source>
</reference>
<reference evidence="1" key="1">
    <citation type="journal article" date="2014" name="Int. J. Syst. Evol. Microbiol.">
        <title>Complete genome sequence of Corynebacterium casei LMG S-19264T (=DSM 44701T), isolated from a smear-ripened cheese.</title>
        <authorList>
            <consortium name="US DOE Joint Genome Institute (JGI-PGF)"/>
            <person name="Walter F."/>
            <person name="Albersmeier A."/>
            <person name="Kalinowski J."/>
            <person name="Ruckert C."/>
        </authorList>
    </citation>
    <scope>NUCLEOTIDE SEQUENCE</scope>
    <source>
        <strain evidence="1">CGMCC 1.12751</strain>
    </source>
</reference>
<dbReference type="AlphaFoldDB" id="A0A917GGG6"/>
<proteinExistence type="predicted"/>
<gene>
    <name evidence="1" type="ORF">GCM10010976_15000</name>
</gene>
<accession>A0A917GGG6</accession>
<organism evidence="1 2">
    <name type="scientific">Bizionia arctica</name>
    <dbReference type="NCBI Taxonomy" id="1495645"/>
    <lineage>
        <taxon>Bacteria</taxon>
        <taxon>Pseudomonadati</taxon>
        <taxon>Bacteroidota</taxon>
        <taxon>Flavobacteriia</taxon>
        <taxon>Flavobacteriales</taxon>
        <taxon>Flavobacteriaceae</taxon>
        <taxon>Bizionia</taxon>
    </lineage>
</organism>
<evidence type="ECO:0000313" key="2">
    <source>
        <dbReference type="Proteomes" id="UP000625976"/>
    </source>
</evidence>
<dbReference type="RefSeq" id="WP_188463451.1">
    <property type="nucleotide sequence ID" value="NZ_BMFQ01000002.1"/>
</dbReference>
<keyword evidence="2" id="KW-1185">Reference proteome</keyword>
<evidence type="ECO:0000313" key="1">
    <source>
        <dbReference type="EMBL" id="GGG44415.1"/>
    </source>
</evidence>